<dbReference type="InterPro" id="IPR036291">
    <property type="entry name" value="NAD(P)-bd_dom_sf"/>
</dbReference>
<dbReference type="InterPro" id="IPR055170">
    <property type="entry name" value="GFO_IDH_MocA-like_dom"/>
</dbReference>
<dbReference type="GO" id="GO:0016491">
    <property type="term" value="F:oxidoreductase activity"/>
    <property type="evidence" value="ECO:0007669"/>
    <property type="project" value="UniProtKB-KW"/>
</dbReference>
<protein>
    <submittedName>
        <fullName evidence="5">Gfo/Idh/MocA family oxidoreductase</fullName>
    </submittedName>
</protein>
<evidence type="ECO:0000313" key="5">
    <source>
        <dbReference type="EMBL" id="MXY94249.1"/>
    </source>
</evidence>
<dbReference type="Gene3D" id="3.40.50.720">
    <property type="entry name" value="NAD(P)-binding Rossmann-like Domain"/>
    <property type="match status" value="1"/>
</dbReference>
<name>A0A6B0YW74_9CHLR</name>
<dbReference type="PANTHER" id="PTHR43708:SF5">
    <property type="entry name" value="CONSERVED EXPRESSED OXIDOREDUCTASE (EUROFUNG)-RELATED"/>
    <property type="match status" value="1"/>
</dbReference>
<evidence type="ECO:0000256" key="1">
    <source>
        <dbReference type="ARBA" id="ARBA00010928"/>
    </source>
</evidence>
<reference evidence="5" key="1">
    <citation type="submission" date="2019-09" db="EMBL/GenBank/DDBJ databases">
        <title>Characterisation of the sponge microbiome using genome-centric metagenomics.</title>
        <authorList>
            <person name="Engelberts J.P."/>
            <person name="Robbins S.J."/>
            <person name="De Goeij J.M."/>
            <person name="Aranda M."/>
            <person name="Bell S.C."/>
            <person name="Webster N.S."/>
        </authorList>
    </citation>
    <scope>NUCLEOTIDE SEQUENCE</scope>
    <source>
        <strain evidence="5">SB0664_bin_27</strain>
    </source>
</reference>
<feature type="domain" description="Gfo/Idh/MocA-like oxidoreductase N-terminal" evidence="3">
    <location>
        <begin position="26"/>
        <end position="133"/>
    </location>
</feature>
<dbReference type="InterPro" id="IPR051317">
    <property type="entry name" value="Gfo/Idh/MocA_oxidoreduct"/>
</dbReference>
<dbReference type="EMBL" id="VXRG01000104">
    <property type="protein sequence ID" value="MXY94249.1"/>
    <property type="molecule type" value="Genomic_DNA"/>
</dbReference>
<keyword evidence="2" id="KW-0560">Oxidoreductase</keyword>
<dbReference type="SUPFAM" id="SSF51735">
    <property type="entry name" value="NAD(P)-binding Rossmann-fold domains"/>
    <property type="match status" value="1"/>
</dbReference>
<dbReference type="Pfam" id="PF01408">
    <property type="entry name" value="GFO_IDH_MocA"/>
    <property type="match status" value="1"/>
</dbReference>
<dbReference type="Pfam" id="PF22725">
    <property type="entry name" value="GFO_IDH_MocA_C3"/>
    <property type="match status" value="1"/>
</dbReference>
<dbReference type="GO" id="GO:0000166">
    <property type="term" value="F:nucleotide binding"/>
    <property type="evidence" value="ECO:0007669"/>
    <property type="project" value="InterPro"/>
</dbReference>
<sequence length="339" mass="37109">MTEGSGAAPLRMGQYGTKHGHAAGKMQAMLDSPDVEVAGLFEPDRERRAELEGSSGPFGQVRWFDTEEELLSDASIVAVASEGKNAESLPQTEAIVDAGKHVWYDKPAGEDWPAWQRVVGKAQDQGLLIQMGYMFRYQNGFCQIAEWVHGGLLGDIYCTRAHMSTNVNPSGRSALGVHQGGIFFDLGGHMLDQVVHLMGRPTRTTSFFRTDGPGPACTDNTLGVLEYERGLAFVDIAAMEPKPMARRFEVYGTKGSAILLDPFEPPFAIRLCLEEAGEGFEAGDQIVPVPTQSRQQTYEEELVAFVATLRGQQPPDRSPEHELLVQETLLRLTGRIAEG</sequence>
<proteinExistence type="inferred from homology"/>
<evidence type="ECO:0000256" key="2">
    <source>
        <dbReference type="ARBA" id="ARBA00023002"/>
    </source>
</evidence>
<accession>A0A6B0YW74</accession>
<feature type="domain" description="GFO/IDH/MocA-like oxidoreductase" evidence="4">
    <location>
        <begin position="143"/>
        <end position="257"/>
    </location>
</feature>
<gene>
    <name evidence="5" type="ORF">F4Y42_12470</name>
</gene>
<evidence type="ECO:0000259" key="4">
    <source>
        <dbReference type="Pfam" id="PF22725"/>
    </source>
</evidence>
<evidence type="ECO:0000259" key="3">
    <source>
        <dbReference type="Pfam" id="PF01408"/>
    </source>
</evidence>
<dbReference type="InterPro" id="IPR000683">
    <property type="entry name" value="Gfo/Idh/MocA-like_OxRdtase_N"/>
</dbReference>
<dbReference type="AlphaFoldDB" id="A0A6B0YW74"/>
<organism evidence="5">
    <name type="scientific">Caldilineaceae bacterium SB0664_bin_27</name>
    <dbReference type="NCBI Taxonomy" id="2605260"/>
    <lineage>
        <taxon>Bacteria</taxon>
        <taxon>Bacillati</taxon>
        <taxon>Chloroflexota</taxon>
        <taxon>Caldilineae</taxon>
        <taxon>Caldilineales</taxon>
        <taxon>Caldilineaceae</taxon>
    </lineage>
</organism>
<comment type="caution">
    <text evidence="5">The sequence shown here is derived from an EMBL/GenBank/DDBJ whole genome shotgun (WGS) entry which is preliminary data.</text>
</comment>
<dbReference type="SUPFAM" id="SSF55347">
    <property type="entry name" value="Glyceraldehyde-3-phosphate dehydrogenase-like, C-terminal domain"/>
    <property type="match status" value="1"/>
</dbReference>
<dbReference type="Gene3D" id="3.30.360.10">
    <property type="entry name" value="Dihydrodipicolinate Reductase, domain 2"/>
    <property type="match status" value="1"/>
</dbReference>
<comment type="similarity">
    <text evidence="1">Belongs to the Gfo/Idh/MocA family.</text>
</comment>
<dbReference type="PANTHER" id="PTHR43708">
    <property type="entry name" value="CONSERVED EXPRESSED OXIDOREDUCTASE (EUROFUNG)"/>
    <property type="match status" value="1"/>
</dbReference>